<proteinExistence type="predicted"/>
<dbReference type="EMBL" id="CADCUL010000053">
    <property type="protein sequence ID" value="CAA9368256.1"/>
    <property type="molecule type" value="Genomic_DNA"/>
</dbReference>
<evidence type="ECO:0000313" key="2">
    <source>
        <dbReference type="EMBL" id="CAA9368256.1"/>
    </source>
</evidence>
<organism evidence="2">
    <name type="scientific">uncultured Nocardioidaceae bacterium</name>
    <dbReference type="NCBI Taxonomy" id="253824"/>
    <lineage>
        <taxon>Bacteria</taxon>
        <taxon>Bacillati</taxon>
        <taxon>Actinomycetota</taxon>
        <taxon>Actinomycetes</taxon>
        <taxon>Propionibacteriales</taxon>
        <taxon>Nocardioidaceae</taxon>
        <taxon>environmental samples</taxon>
    </lineage>
</organism>
<reference evidence="2" key="1">
    <citation type="submission" date="2020-02" db="EMBL/GenBank/DDBJ databases">
        <authorList>
            <person name="Meier V. D."/>
        </authorList>
    </citation>
    <scope>NUCLEOTIDE SEQUENCE</scope>
    <source>
        <strain evidence="2">AVDCRST_MAG21</strain>
    </source>
</reference>
<protein>
    <submittedName>
        <fullName evidence="2">Uncharacterized protein</fullName>
    </submittedName>
</protein>
<accession>A0A6J4MW66</accession>
<feature type="region of interest" description="Disordered" evidence="1">
    <location>
        <begin position="1"/>
        <end position="32"/>
    </location>
</feature>
<gene>
    <name evidence="2" type="ORF">AVDCRST_MAG21-247</name>
</gene>
<sequence>MSDAVYGQITAIPTIAVPPTHDEERPPPSPSRDRRLVILATHWAHDEAGKPLRRQLWACPRGHATACRVRGMFTTIELLDDVS</sequence>
<evidence type="ECO:0000256" key="1">
    <source>
        <dbReference type="SAM" id="MobiDB-lite"/>
    </source>
</evidence>
<name>A0A6J4MW66_9ACTN</name>
<feature type="compositionally biased region" description="Basic and acidic residues" evidence="1">
    <location>
        <begin position="20"/>
        <end position="32"/>
    </location>
</feature>
<dbReference type="AlphaFoldDB" id="A0A6J4MW66"/>